<protein>
    <submittedName>
        <fullName evidence="2">Uncharacterized protein</fullName>
    </submittedName>
</protein>
<organism evidence="2 3">
    <name type="scientific">Nocardia amamiensis</name>
    <dbReference type="NCBI Taxonomy" id="404578"/>
    <lineage>
        <taxon>Bacteria</taxon>
        <taxon>Bacillati</taxon>
        <taxon>Actinomycetota</taxon>
        <taxon>Actinomycetes</taxon>
        <taxon>Mycobacteriales</taxon>
        <taxon>Nocardiaceae</taxon>
        <taxon>Nocardia</taxon>
    </lineage>
</organism>
<dbReference type="RefSeq" id="WP_195132311.1">
    <property type="nucleotide sequence ID" value="NZ_JADLQX010000023.1"/>
</dbReference>
<proteinExistence type="predicted"/>
<comment type="caution">
    <text evidence="2">The sequence shown here is derived from an EMBL/GenBank/DDBJ whole genome shotgun (WGS) entry which is preliminary data.</text>
</comment>
<keyword evidence="3" id="KW-1185">Reference proteome</keyword>
<evidence type="ECO:0000256" key="1">
    <source>
        <dbReference type="SAM" id="SignalP"/>
    </source>
</evidence>
<sequence length="136" mass="13364">MATIRNYRRPALIVTVFGAMGLAIMSGAAPALAANTIDVSGVGPANVGVDYSCEASAGVAGIKAMVGDPNADSPSATGTQNAVTCDGAQHTAVIILVGTAGDDAPLSAGQTVQVRVALVDRDDIVVSGQAKVVSLG</sequence>
<reference evidence="2 3" key="1">
    <citation type="submission" date="2020-10" db="EMBL/GenBank/DDBJ databases">
        <title>Identification of Nocardia species via Next-generation sequencing and recognition of intraspecies genetic diversity.</title>
        <authorList>
            <person name="Li P."/>
            <person name="Li P."/>
            <person name="Lu B."/>
        </authorList>
    </citation>
    <scope>NUCLEOTIDE SEQUENCE [LARGE SCALE GENOMIC DNA]</scope>
    <source>
        <strain evidence="2 3">BJ06-0157</strain>
    </source>
</reference>
<keyword evidence="1" id="KW-0732">Signal</keyword>
<evidence type="ECO:0000313" key="3">
    <source>
        <dbReference type="Proteomes" id="UP000702209"/>
    </source>
</evidence>
<feature type="signal peptide" evidence="1">
    <location>
        <begin position="1"/>
        <end position="33"/>
    </location>
</feature>
<feature type="chain" id="PRO_5046384209" evidence="1">
    <location>
        <begin position="34"/>
        <end position="136"/>
    </location>
</feature>
<gene>
    <name evidence="2" type="ORF">IU459_26600</name>
</gene>
<accession>A0ABS0CWW9</accession>
<dbReference type="Proteomes" id="UP000702209">
    <property type="component" value="Unassembled WGS sequence"/>
</dbReference>
<evidence type="ECO:0000313" key="2">
    <source>
        <dbReference type="EMBL" id="MBF6301089.1"/>
    </source>
</evidence>
<name>A0ABS0CWW9_9NOCA</name>
<dbReference type="EMBL" id="JADLQX010000023">
    <property type="protein sequence ID" value="MBF6301089.1"/>
    <property type="molecule type" value="Genomic_DNA"/>
</dbReference>